<accession>A0A382IJB1</accession>
<gene>
    <name evidence="1" type="ORF">METZ01_LOCUS252161</name>
</gene>
<dbReference type="EMBL" id="UINC01067548">
    <property type="protein sequence ID" value="SVB99307.1"/>
    <property type="molecule type" value="Genomic_DNA"/>
</dbReference>
<protein>
    <submittedName>
        <fullName evidence="1">Uncharacterized protein</fullName>
    </submittedName>
</protein>
<organism evidence="1">
    <name type="scientific">marine metagenome</name>
    <dbReference type="NCBI Taxonomy" id="408172"/>
    <lineage>
        <taxon>unclassified sequences</taxon>
        <taxon>metagenomes</taxon>
        <taxon>ecological metagenomes</taxon>
    </lineage>
</organism>
<proteinExistence type="predicted"/>
<evidence type="ECO:0000313" key="1">
    <source>
        <dbReference type="EMBL" id="SVB99307.1"/>
    </source>
</evidence>
<name>A0A382IJB1_9ZZZZ</name>
<sequence>MTNVTHIEDYQPDEPRIPAIYRTIDQVKSELDGTGADVIPIRDEEPDELTDEQVEILWSTAVEQSSEIVSNSESPIEVSLLLTNLVDDLLIRGIDSSYILSAVHRGFEINEDRAAEIAAEN</sequence>
<dbReference type="AlphaFoldDB" id="A0A382IJB1"/>
<reference evidence="1" key="1">
    <citation type="submission" date="2018-05" db="EMBL/GenBank/DDBJ databases">
        <authorList>
            <person name="Lanie J.A."/>
            <person name="Ng W.-L."/>
            <person name="Kazmierczak K.M."/>
            <person name="Andrzejewski T.M."/>
            <person name="Davidsen T.M."/>
            <person name="Wayne K.J."/>
            <person name="Tettelin H."/>
            <person name="Glass J.I."/>
            <person name="Rusch D."/>
            <person name="Podicherti R."/>
            <person name="Tsui H.-C.T."/>
            <person name="Winkler M.E."/>
        </authorList>
    </citation>
    <scope>NUCLEOTIDE SEQUENCE</scope>
</reference>